<comment type="function">
    <text evidence="7 8">Key enzyme in folate metabolism. Catalyzes an essential reaction for de novo glycine and purine synthesis, and for DNA precursor synthesis.</text>
</comment>
<proteinExistence type="inferred from homology"/>
<gene>
    <name evidence="11" type="ORF">HY36_01010</name>
</gene>
<dbReference type="PROSITE" id="PS51330">
    <property type="entry name" value="DHFR_2"/>
    <property type="match status" value="1"/>
</dbReference>
<dbReference type="PROSITE" id="PS00075">
    <property type="entry name" value="DHFR_1"/>
    <property type="match status" value="1"/>
</dbReference>
<dbReference type="PANTHER" id="PTHR48069:SF3">
    <property type="entry name" value="DIHYDROFOLATE REDUCTASE"/>
    <property type="match status" value="1"/>
</dbReference>
<evidence type="ECO:0000256" key="7">
    <source>
        <dbReference type="ARBA" id="ARBA00025067"/>
    </source>
</evidence>
<dbReference type="RefSeq" id="WP_370276783.1">
    <property type="nucleotide sequence ID" value="NZ_JBERWN010000015.1"/>
</dbReference>
<dbReference type="EMBL" id="AWFH01000001">
    <property type="protein sequence ID" value="KCZ64982.1"/>
    <property type="molecule type" value="Genomic_DNA"/>
</dbReference>
<dbReference type="STRING" id="1280948.HY36_01010"/>
<evidence type="ECO:0000256" key="3">
    <source>
        <dbReference type="ARBA" id="ARBA00012856"/>
    </source>
</evidence>
<dbReference type="Proteomes" id="UP000024547">
    <property type="component" value="Unassembled WGS sequence"/>
</dbReference>
<keyword evidence="12" id="KW-1185">Reference proteome</keyword>
<keyword evidence="6 8" id="KW-0560">Oxidoreductase</keyword>
<dbReference type="eggNOG" id="COG0262">
    <property type="taxonomic scope" value="Bacteria"/>
</dbReference>
<protein>
    <recommendedName>
        <fullName evidence="3 8">Dihydrofolate reductase</fullName>
        <ecNumber evidence="3 8">1.5.1.3</ecNumber>
    </recommendedName>
</protein>
<evidence type="ECO:0000256" key="2">
    <source>
        <dbReference type="ARBA" id="ARBA00009539"/>
    </source>
</evidence>
<dbReference type="SUPFAM" id="SSF53597">
    <property type="entry name" value="Dihydrofolate reductase-like"/>
    <property type="match status" value="1"/>
</dbReference>
<keyword evidence="4 8" id="KW-0554">One-carbon metabolism</keyword>
<dbReference type="CDD" id="cd00209">
    <property type="entry name" value="DHFR"/>
    <property type="match status" value="1"/>
</dbReference>
<keyword evidence="5 8" id="KW-0521">NADP</keyword>
<dbReference type="GO" id="GO:0046654">
    <property type="term" value="P:tetrahydrofolate biosynthetic process"/>
    <property type="evidence" value="ECO:0007669"/>
    <property type="project" value="UniProtKB-UniPathway"/>
</dbReference>
<comment type="pathway">
    <text evidence="1 8">Cofactor biosynthesis; tetrahydrofolate biosynthesis; 5,6,7,8-tetrahydrofolate from 7,8-dihydrofolate: step 1/1.</text>
</comment>
<organism evidence="11 12">
    <name type="scientific">Hyphomonas atlantica</name>
    <dbReference type="NCBI Taxonomy" id="1280948"/>
    <lineage>
        <taxon>Bacteria</taxon>
        <taxon>Pseudomonadati</taxon>
        <taxon>Pseudomonadota</taxon>
        <taxon>Alphaproteobacteria</taxon>
        <taxon>Hyphomonadales</taxon>
        <taxon>Hyphomonadaceae</taxon>
        <taxon>Hyphomonas</taxon>
    </lineage>
</organism>
<evidence type="ECO:0000256" key="9">
    <source>
        <dbReference type="RuleBase" id="RU004474"/>
    </source>
</evidence>
<dbReference type="GO" id="GO:0005829">
    <property type="term" value="C:cytosol"/>
    <property type="evidence" value="ECO:0007669"/>
    <property type="project" value="TreeGrafter"/>
</dbReference>
<evidence type="ECO:0000256" key="5">
    <source>
        <dbReference type="ARBA" id="ARBA00022857"/>
    </source>
</evidence>
<dbReference type="AlphaFoldDB" id="A0A059EBT8"/>
<dbReference type="PRINTS" id="PR00070">
    <property type="entry name" value="DHFR"/>
</dbReference>
<dbReference type="InterPro" id="IPR012259">
    <property type="entry name" value="DHFR"/>
</dbReference>
<dbReference type="Pfam" id="PF00186">
    <property type="entry name" value="DHFR_1"/>
    <property type="match status" value="1"/>
</dbReference>
<dbReference type="GO" id="GO:0046655">
    <property type="term" value="P:folic acid metabolic process"/>
    <property type="evidence" value="ECO:0007669"/>
    <property type="project" value="TreeGrafter"/>
</dbReference>
<accession>A0A059EBT8</accession>
<evidence type="ECO:0000259" key="10">
    <source>
        <dbReference type="PROSITE" id="PS51330"/>
    </source>
</evidence>
<dbReference type="UniPathway" id="UPA00077">
    <property type="reaction ID" value="UER00158"/>
</dbReference>
<dbReference type="FunFam" id="3.40.430.10:FF:000001">
    <property type="entry name" value="Dihydrofolate reductase"/>
    <property type="match status" value="1"/>
</dbReference>
<evidence type="ECO:0000256" key="6">
    <source>
        <dbReference type="ARBA" id="ARBA00023002"/>
    </source>
</evidence>
<dbReference type="EC" id="1.5.1.3" evidence="3 8"/>
<evidence type="ECO:0000256" key="4">
    <source>
        <dbReference type="ARBA" id="ARBA00022563"/>
    </source>
</evidence>
<evidence type="ECO:0000313" key="12">
    <source>
        <dbReference type="Proteomes" id="UP000024547"/>
    </source>
</evidence>
<evidence type="ECO:0000313" key="11">
    <source>
        <dbReference type="EMBL" id="KCZ64982.1"/>
    </source>
</evidence>
<evidence type="ECO:0000256" key="1">
    <source>
        <dbReference type="ARBA" id="ARBA00004903"/>
    </source>
</evidence>
<comment type="caution">
    <text evidence="11">The sequence shown here is derived from an EMBL/GenBank/DDBJ whole genome shotgun (WGS) entry which is preliminary data.</text>
</comment>
<comment type="catalytic activity">
    <reaction evidence="8">
        <text>(6S)-5,6,7,8-tetrahydrofolate + NADP(+) = 7,8-dihydrofolate + NADPH + H(+)</text>
        <dbReference type="Rhea" id="RHEA:15009"/>
        <dbReference type="ChEBI" id="CHEBI:15378"/>
        <dbReference type="ChEBI" id="CHEBI:57451"/>
        <dbReference type="ChEBI" id="CHEBI:57453"/>
        <dbReference type="ChEBI" id="CHEBI:57783"/>
        <dbReference type="ChEBI" id="CHEBI:58349"/>
        <dbReference type="EC" id="1.5.1.3"/>
    </reaction>
</comment>
<dbReference type="PIRSF" id="PIRSF000194">
    <property type="entry name" value="DHFR"/>
    <property type="match status" value="1"/>
</dbReference>
<dbReference type="GO" id="GO:0004146">
    <property type="term" value="F:dihydrofolate reductase activity"/>
    <property type="evidence" value="ECO:0007669"/>
    <property type="project" value="UniProtKB-EC"/>
</dbReference>
<name>A0A059EBT8_9PROT</name>
<dbReference type="GO" id="GO:0006730">
    <property type="term" value="P:one-carbon metabolic process"/>
    <property type="evidence" value="ECO:0007669"/>
    <property type="project" value="UniProtKB-KW"/>
</dbReference>
<feature type="domain" description="DHFR" evidence="10">
    <location>
        <begin position="11"/>
        <end position="176"/>
    </location>
</feature>
<dbReference type="GO" id="GO:0046452">
    <property type="term" value="P:dihydrofolate metabolic process"/>
    <property type="evidence" value="ECO:0007669"/>
    <property type="project" value="TreeGrafter"/>
</dbReference>
<dbReference type="GO" id="GO:0070401">
    <property type="term" value="F:NADP+ binding"/>
    <property type="evidence" value="ECO:0007669"/>
    <property type="project" value="UniProtKB-ARBA"/>
</dbReference>
<dbReference type="InterPro" id="IPR024072">
    <property type="entry name" value="DHFR-like_dom_sf"/>
</dbReference>
<sequence>MEPISMSADVKLCLIAARARNNVIGSGGDLPWKLKSDLSFFKTATLGCPIIMGRKTWESLPVRPLKGRENIVMTRDWAYNADGARVYSSFAAATNSARAVAARTDADKVFVIGGEAIYKLALPLADRIYLTEVDAEPDGDAYFPELDANDWQETSAEQYDAGNGNDFAFKIRQLDRVSVFTSR</sequence>
<evidence type="ECO:0000256" key="8">
    <source>
        <dbReference type="PIRNR" id="PIRNR000194"/>
    </source>
</evidence>
<dbReference type="Gene3D" id="3.40.430.10">
    <property type="entry name" value="Dihydrofolate Reductase, subunit A"/>
    <property type="match status" value="1"/>
</dbReference>
<reference evidence="11 12" key="1">
    <citation type="journal article" date="2014" name="Antonie Van Leeuwenhoek">
        <title>Hyphomonas beringensis sp. nov. and Hyphomonas chukchiensis sp. nov., isolated from surface seawater of the Bering Sea and Chukchi Sea.</title>
        <authorList>
            <person name="Li C."/>
            <person name="Lai Q."/>
            <person name="Li G."/>
            <person name="Dong C."/>
            <person name="Wang J."/>
            <person name="Liao Y."/>
            <person name="Shao Z."/>
        </authorList>
    </citation>
    <scope>NUCLEOTIDE SEQUENCE [LARGE SCALE GENOMIC DNA]</scope>
    <source>
        <strain evidence="11 12">22II1-22F38</strain>
    </source>
</reference>
<comment type="similarity">
    <text evidence="2 8 9">Belongs to the dihydrofolate reductase family.</text>
</comment>
<dbReference type="InterPro" id="IPR017925">
    <property type="entry name" value="DHFR_CS"/>
</dbReference>
<dbReference type="InterPro" id="IPR001796">
    <property type="entry name" value="DHFR_dom"/>
</dbReference>
<dbReference type="PANTHER" id="PTHR48069">
    <property type="entry name" value="DIHYDROFOLATE REDUCTASE"/>
    <property type="match status" value="1"/>
</dbReference>
<dbReference type="PATRIC" id="fig|1280948.3.peg.193"/>